<sequence>MMKLQIVVLLLAAAVIVECGHTFVGTSVNRPLVYHHDVQYSSKMFRKRVENLHFSLPHVPSIFGRSIQGILAFDKTYSTASANITQGGIGYNFVNLRMKSERGSKIHYDVYIFA</sequence>
<evidence type="ECO:0000256" key="1">
    <source>
        <dbReference type="SAM" id="SignalP"/>
    </source>
</evidence>
<dbReference type="Proteomes" id="UP000504629">
    <property type="component" value="Unplaced"/>
</dbReference>
<proteinExistence type="predicted"/>
<dbReference type="Pfam" id="PF15868">
    <property type="entry name" value="MBF2"/>
    <property type="match status" value="1"/>
</dbReference>
<gene>
    <name evidence="3" type="primary">LOC114240949</name>
</gene>
<keyword evidence="1" id="KW-0732">Signal</keyword>
<organism evidence="2 3">
    <name type="scientific">Bombyx mandarina</name>
    <name type="common">Wild silk moth</name>
    <name type="synonym">Wild silkworm</name>
    <dbReference type="NCBI Taxonomy" id="7092"/>
    <lineage>
        <taxon>Eukaryota</taxon>
        <taxon>Metazoa</taxon>
        <taxon>Ecdysozoa</taxon>
        <taxon>Arthropoda</taxon>
        <taxon>Hexapoda</taxon>
        <taxon>Insecta</taxon>
        <taxon>Pterygota</taxon>
        <taxon>Neoptera</taxon>
        <taxon>Endopterygota</taxon>
        <taxon>Lepidoptera</taxon>
        <taxon>Glossata</taxon>
        <taxon>Ditrysia</taxon>
        <taxon>Bombycoidea</taxon>
        <taxon>Bombycidae</taxon>
        <taxon>Bombycinae</taxon>
        <taxon>Bombyx</taxon>
    </lineage>
</organism>
<evidence type="ECO:0000313" key="3">
    <source>
        <dbReference type="RefSeq" id="XP_028027445.1"/>
    </source>
</evidence>
<keyword evidence="2" id="KW-1185">Reference proteome</keyword>
<evidence type="ECO:0000313" key="2">
    <source>
        <dbReference type="Proteomes" id="UP000504629"/>
    </source>
</evidence>
<dbReference type="GeneID" id="114240949"/>
<protein>
    <submittedName>
        <fullName evidence="3">Uncharacterized protein LOC114240949</fullName>
    </submittedName>
</protein>
<feature type="chain" id="PRO_5027057851" evidence="1">
    <location>
        <begin position="20"/>
        <end position="114"/>
    </location>
</feature>
<dbReference type="KEGG" id="bman:114240949"/>
<dbReference type="AlphaFoldDB" id="A0A6J2JD90"/>
<name>A0A6J2JD90_BOMMA</name>
<feature type="signal peptide" evidence="1">
    <location>
        <begin position="1"/>
        <end position="19"/>
    </location>
</feature>
<reference evidence="3" key="1">
    <citation type="submission" date="2025-08" db="UniProtKB">
        <authorList>
            <consortium name="RefSeq"/>
        </authorList>
    </citation>
    <scope>IDENTIFICATION</scope>
    <source>
        <tissue evidence="3">Silk gland</tissue>
    </source>
</reference>
<dbReference type="RefSeq" id="XP_028027445.1">
    <property type="nucleotide sequence ID" value="XM_028171644.1"/>
</dbReference>
<dbReference type="InterPro" id="IPR031734">
    <property type="entry name" value="MBF2"/>
</dbReference>
<accession>A0A6J2JD90</accession>
<dbReference type="OrthoDB" id="7374636at2759"/>